<keyword evidence="2" id="KW-1185">Reference proteome</keyword>
<protein>
    <recommendedName>
        <fullName evidence="3">Lipoprotein</fullName>
    </recommendedName>
</protein>
<organism evidence="1 2">
    <name type="scientific">Qingshengfaniella alkalisoli</name>
    <dbReference type="NCBI Taxonomy" id="2599296"/>
    <lineage>
        <taxon>Bacteria</taxon>
        <taxon>Pseudomonadati</taxon>
        <taxon>Pseudomonadota</taxon>
        <taxon>Alphaproteobacteria</taxon>
        <taxon>Rhodobacterales</taxon>
        <taxon>Paracoccaceae</taxon>
        <taxon>Qingshengfaniella</taxon>
    </lineage>
</organism>
<proteinExistence type="predicted"/>
<dbReference type="Proteomes" id="UP000318483">
    <property type="component" value="Chromosome"/>
</dbReference>
<reference evidence="1 2" key="1">
    <citation type="submission" date="2019-07" db="EMBL/GenBank/DDBJ databases">
        <title>Litoreibacter alkalisoli sp. nov., isolated from saline-alkaline soil.</title>
        <authorList>
            <person name="Wang S."/>
            <person name="Xu L."/>
            <person name="Xing Y.-T."/>
            <person name="Sun J.-Q."/>
        </authorList>
    </citation>
    <scope>NUCLEOTIDE SEQUENCE [LARGE SCALE GENOMIC DNA]</scope>
    <source>
        <strain evidence="1 2">LN3S51</strain>
    </source>
</reference>
<sequence>MKALIISAVAAGALAGCVVEPTKPRTGIAGETYRAINHNLVVSLGGNQMEVIGVGASGAPEYFCAAAEYARVRLNANPVDRIVLESPPGPSRSGHSGRAVGFELASREDVPETTSNITLSVNRVGEAISVAHGNNLCEERAIGFFD</sequence>
<dbReference type="PROSITE" id="PS51257">
    <property type="entry name" value="PROKAR_LIPOPROTEIN"/>
    <property type="match status" value="1"/>
</dbReference>
<dbReference type="RefSeq" id="WP_146363786.1">
    <property type="nucleotide sequence ID" value="NZ_CP042261.1"/>
</dbReference>
<dbReference type="OrthoDB" id="7875627at2"/>
<dbReference type="KEGG" id="lit:FPZ52_03580"/>
<evidence type="ECO:0008006" key="3">
    <source>
        <dbReference type="Google" id="ProtNLM"/>
    </source>
</evidence>
<accession>A0A5B8J3C2</accession>
<evidence type="ECO:0000313" key="2">
    <source>
        <dbReference type="Proteomes" id="UP000318483"/>
    </source>
</evidence>
<gene>
    <name evidence="1" type="ORF">FPZ52_03580</name>
</gene>
<evidence type="ECO:0000313" key="1">
    <source>
        <dbReference type="EMBL" id="QDY68800.1"/>
    </source>
</evidence>
<name>A0A5B8J3C2_9RHOB</name>
<dbReference type="EMBL" id="CP042261">
    <property type="protein sequence ID" value="QDY68800.1"/>
    <property type="molecule type" value="Genomic_DNA"/>
</dbReference>
<dbReference type="AlphaFoldDB" id="A0A5B8J3C2"/>